<accession>A0A4Y2EUU5</accession>
<evidence type="ECO:0000313" key="2">
    <source>
        <dbReference type="EMBL" id="GBM32993.1"/>
    </source>
</evidence>
<organism evidence="2 3">
    <name type="scientific">Araneus ventricosus</name>
    <name type="common">Orbweaver spider</name>
    <name type="synonym">Epeira ventricosa</name>
    <dbReference type="NCBI Taxonomy" id="182803"/>
    <lineage>
        <taxon>Eukaryota</taxon>
        <taxon>Metazoa</taxon>
        <taxon>Ecdysozoa</taxon>
        <taxon>Arthropoda</taxon>
        <taxon>Chelicerata</taxon>
        <taxon>Arachnida</taxon>
        <taxon>Araneae</taxon>
        <taxon>Araneomorphae</taxon>
        <taxon>Entelegynae</taxon>
        <taxon>Araneoidea</taxon>
        <taxon>Araneidae</taxon>
        <taxon>Araneus</taxon>
    </lineage>
</organism>
<feature type="region of interest" description="Disordered" evidence="1">
    <location>
        <begin position="1"/>
        <end position="29"/>
    </location>
</feature>
<proteinExistence type="predicted"/>
<evidence type="ECO:0000256" key="1">
    <source>
        <dbReference type="SAM" id="MobiDB-lite"/>
    </source>
</evidence>
<protein>
    <submittedName>
        <fullName evidence="2">Uncharacterized protein</fullName>
    </submittedName>
</protein>
<evidence type="ECO:0000313" key="3">
    <source>
        <dbReference type="Proteomes" id="UP000499080"/>
    </source>
</evidence>
<dbReference type="EMBL" id="BGPR01000722">
    <property type="protein sequence ID" value="GBM32993.1"/>
    <property type="molecule type" value="Genomic_DNA"/>
</dbReference>
<reference evidence="2 3" key="1">
    <citation type="journal article" date="2019" name="Sci. Rep.">
        <title>Orb-weaving spider Araneus ventricosus genome elucidates the spidroin gene catalogue.</title>
        <authorList>
            <person name="Kono N."/>
            <person name="Nakamura H."/>
            <person name="Ohtoshi R."/>
            <person name="Moran D.A.P."/>
            <person name="Shinohara A."/>
            <person name="Yoshida Y."/>
            <person name="Fujiwara M."/>
            <person name="Mori M."/>
            <person name="Tomita M."/>
            <person name="Arakawa K."/>
        </authorList>
    </citation>
    <scope>NUCLEOTIDE SEQUENCE [LARGE SCALE GENOMIC DNA]</scope>
</reference>
<gene>
    <name evidence="2" type="ORF">AVEN_263487_1</name>
</gene>
<feature type="compositionally biased region" description="Basic and acidic residues" evidence="1">
    <location>
        <begin position="1"/>
        <end position="18"/>
    </location>
</feature>
<keyword evidence="3" id="KW-1185">Reference proteome</keyword>
<dbReference type="Proteomes" id="UP000499080">
    <property type="component" value="Unassembled WGS sequence"/>
</dbReference>
<feature type="compositionally biased region" description="Polar residues" evidence="1">
    <location>
        <begin position="20"/>
        <end position="29"/>
    </location>
</feature>
<name>A0A4Y2EUU5_ARAVE</name>
<sequence>MLRETDDDARDRPRREEETFSTNKSAAGQSGQGYAMICLEGPYSRFKIVAPRLLCNFNLLWLLQARSRCSCVDTEMSKLTQESLLRTPELLP</sequence>
<comment type="caution">
    <text evidence="2">The sequence shown here is derived from an EMBL/GenBank/DDBJ whole genome shotgun (WGS) entry which is preliminary data.</text>
</comment>
<dbReference type="AlphaFoldDB" id="A0A4Y2EUU5"/>